<dbReference type="SUPFAM" id="SSF55874">
    <property type="entry name" value="ATPase domain of HSP90 chaperone/DNA topoisomerase II/histidine kinase"/>
    <property type="match status" value="1"/>
</dbReference>
<accession>A0A831YEP7</accession>
<dbReference type="InterPro" id="IPR050736">
    <property type="entry name" value="Sensor_HK_Regulatory"/>
</dbReference>
<dbReference type="GO" id="GO:0004673">
    <property type="term" value="F:protein histidine kinase activity"/>
    <property type="evidence" value="ECO:0007669"/>
    <property type="project" value="UniProtKB-EC"/>
</dbReference>
<feature type="domain" description="Histidine kinase" evidence="6">
    <location>
        <begin position="1"/>
        <end position="124"/>
    </location>
</feature>
<evidence type="ECO:0000256" key="2">
    <source>
        <dbReference type="ARBA" id="ARBA00012438"/>
    </source>
</evidence>
<dbReference type="EMBL" id="DSFC01000251">
    <property type="protein sequence ID" value="HEV09629.1"/>
    <property type="molecule type" value="Genomic_DNA"/>
</dbReference>
<keyword evidence="5" id="KW-0902">Two-component regulatory system</keyword>
<dbReference type="PROSITE" id="PS50109">
    <property type="entry name" value="HIS_KIN"/>
    <property type="match status" value="1"/>
</dbReference>
<dbReference type="PANTHER" id="PTHR43711:SF31">
    <property type="entry name" value="HISTIDINE KINASE"/>
    <property type="match status" value="1"/>
</dbReference>
<proteinExistence type="predicted"/>
<dbReference type="GO" id="GO:0000160">
    <property type="term" value="P:phosphorelay signal transduction system"/>
    <property type="evidence" value="ECO:0007669"/>
    <property type="project" value="UniProtKB-KW"/>
</dbReference>
<comment type="catalytic activity">
    <reaction evidence="1">
        <text>ATP + protein L-histidine = ADP + protein N-phospho-L-histidine.</text>
        <dbReference type="EC" id="2.7.13.3"/>
    </reaction>
</comment>
<name>A0A831YEP7_9AQUI</name>
<dbReference type="InterPro" id="IPR004358">
    <property type="entry name" value="Sig_transdc_His_kin-like_C"/>
</dbReference>
<dbReference type="GO" id="GO:0005524">
    <property type="term" value="F:ATP binding"/>
    <property type="evidence" value="ECO:0007669"/>
    <property type="project" value="UniProtKB-KW"/>
</dbReference>
<dbReference type="PANTHER" id="PTHR43711">
    <property type="entry name" value="TWO-COMPONENT HISTIDINE KINASE"/>
    <property type="match status" value="1"/>
</dbReference>
<protein>
    <recommendedName>
        <fullName evidence="2">histidine kinase</fullName>
        <ecNumber evidence="2">2.7.13.3</ecNumber>
    </recommendedName>
</protein>
<comment type="caution">
    <text evidence="7">The sequence shown here is derived from an EMBL/GenBank/DDBJ whole genome shotgun (WGS) entry which is preliminary data.</text>
</comment>
<evidence type="ECO:0000256" key="1">
    <source>
        <dbReference type="ARBA" id="ARBA00000085"/>
    </source>
</evidence>
<sequence length="124" mass="13869">MKEKNLKVELDLDKNLTIQTDEVMFKEILQNIISNAVNFNKQNGTIKIKAYEEKSTVKLTVSDTGVGIEEDKLEKIFDEFYKSENSEGLGLGLSIVKLYSNILGIKINIKSVVNQGTTVELTIA</sequence>
<evidence type="ECO:0000313" key="7">
    <source>
        <dbReference type="EMBL" id="HEV09629.1"/>
    </source>
</evidence>
<keyword evidence="3" id="KW-0808">Transferase</keyword>
<dbReference type="InterPro" id="IPR005467">
    <property type="entry name" value="His_kinase_dom"/>
</dbReference>
<dbReference type="SMART" id="SM00387">
    <property type="entry name" value="HATPase_c"/>
    <property type="match status" value="1"/>
</dbReference>
<dbReference type="EC" id="2.7.13.3" evidence="2"/>
<keyword evidence="7" id="KW-0067">ATP-binding</keyword>
<dbReference type="Gene3D" id="3.30.565.10">
    <property type="entry name" value="Histidine kinase-like ATPase, C-terminal domain"/>
    <property type="match status" value="1"/>
</dbReference>
<evidence type="ECO:0000256" key="3">
    <source>
        <dbReference type="ARBA" id="ARBA00022679"/>
    </source>
</evidence>
<keyword evidence="7" id="KW-0547">Nucleotide-binding</keyword>
<evidence type="ECO:0000256" key="4">
    <source>
        <dbReference type="ARBA" id="ARBA00022777"/>
    </source>
</evidence>
<dbReference type="AlphaFoldDB" id="A0A831YEP7"/>
<dbReference type="InterPro" id="IPR003594">
    <property type="entry name" value="HATPase_dom"/>
</dbReference>
<organism evidence="7">
    <name type="scientific">Sulfurihydrogenibium azorense</name>
    <dbReference type="NCBI Taxonomy" id="309806"/>
    <lineage>
        <taxon>Bacteria</taxon>
        <taxon>Pseudomonadati</taxon>
        <taxon>Aquificota</taxon>
        <taxon>Aquificia</taxon>
        <taxon>Aquificales</taxon>
        <taxon>Hydrogenothermaceae</taxon>
        <taxon>Sulfurihydrogenibium</taxon>
    </lineage>
</organism>
<evidence type="ECO:0000256" key="5">
    <source>
        <dbReference type="ARBA" id="ARBA00023012"/>
    </source>
</evidence>
<dbReference type="Pfam" id="PF02518">
    <property type="entry name" value="HATPase_c"/>
    <property type="match status" value="1"/>
</dbReference>
<gene>
    <name evidence="7" type="ORF">ENO34_04425</name>
</gene>
<keyword evidence="4" id="KW-0418">Kinase</keyword>
<evidence type="ECO:0000259" key="6">
    <source>
        <dbReference type="PROSITE" id="PS50109"/>
    </source>
</evidence>
<dbReference type="InterPro" id="IPR036890">
    <property type="entry name" value="HATPase_C_sf"/>
</dbReference>
<reference evidence="7" key="1">
    <citation type="journal article" date="2020" name="mSystems">
        <title>Genome- and Community-Level Interaction Insights into Carbon Utilization and Element Cycling Functions of Hydrothermarchaeota in Hydrothermal Sediment.</title>
        <authorList>
            <person name="Zhou Z."/>
            <person name="Liu Y."/>
            <person name="Xu W."/>
            <person name="Pan J."/>
            <person name="Luo Z.H."/>
            <person name="Li M."/>
        </authorList>
    </citation>
    <scope>NUCLEOTIDE SEQUENCE [LARGE SCALE GENOMIC DNA]</scope>
    <source>
        <strain evidence="7">SpSt-1257</strain>
    </source>
</reference>
<dbReference type="Proteomes" id="UP000885621">
    <property type="component" value="Unassembled WGS sequence"/>
</dbReference>
<dbReference type="PRINTS" id="PR00344">
    <property type="entry name" value="BCTRLSENSOR"/>
</dbReference>